<accession>A0A7S4ECA4</accession>
<keyword evidence="4" id="KW-1185">Reference proteome</keyword>
<evidence type="ECO:0000256" key="1">
    <source>
        <dbReference type="SAM" id="MobiDB-lite"/>
    </source>
</evidence>
<dbReference type="EMBL" id="HBIW01022988">
    <property type="protein sequence ID" value="CAE0704386.1"/>
    <property type="molecule type" value="Transcribed_RNA"/>
</dbReference>
<reference evidence="3" key="2">
    <citation type="submission" date="2021-11" db="EMBL/GenBank/DDBJ databases">
        <authorList>
            <consortium name="Genoscope - CEA"/>
            <person name="William W."/>
        </authorList>
    </citation>
    <scope>NUCLEOTIDE SEQUENCE</scope>
</reference>
<organism evidence="2">
    <name type="scientific">Pelagomonas calceolata</name>
    <dbReference type="NCBI Taxonomy" id="35677"/>
    <lineage>
        <taxon>Eukaryota</taxon>
        <taxon>Sar</taxon>
        <taxon>Stramenopiles</taxon>
        <taxon>Ochrophyta</taxon>
        <taxon>Pelagophyceae</taxon>
        <taxon>Pelagomonadales</taxon>
        <taxon>Pelagomonadaceae</taxon>
        <taxon>Pelagomonas</taxon>
    </lineage>
</organism>
<evidence type="ECO:0000313" key="3">
    <source>
        <dbReference type="EMBL" id="CAH0374023.1"/>
    </source>
</evidence>
<gene>
    <name evidence="2" type="ORF">PCAL00307_LOCUS19834</name>
    <name evidence="3" type="ORF">PECAL_4P12780</name>
</gene>
<proteinExistence type="predicted"/>
<protein>
    <submittedName>
        <fullName evidence="2">Uncharacterized protein</fullName>
    </submittedName>
</protein>
<dbReference type="EMBL" id="CAKKNE010000004">
    <property type="protein sequence ID" value="CAH0374023.1"/>
    <property type="molecule type" value="Genomic_DNA"/>
</dbReference>
<dbReference type="Proteomes" id="UP000789595">
    <property type="component" value="Unassembled WGS sequence"/>
</dbReference>
<feature type="region of interest" description="Disordered" evidence="1">
    <location>
        <begin position="1"/>
        <end position="61"/>
    </location>
</feature>
<name>A0A7S4ECA4_9STRA</name>
<sequence length="349" mass="38608">MAERQVPSATLEKRVARCGAGNKAKTRRGGLQFEASNRAERGPGRPPHGRPEAELGPYAEGLVGHEGRSIEQYQLQDHGSPEPPKEQEMDATAAREKGVLRGRLGNSLFKVVLAWLAGAARNFLSSRTGRWIAEFKGSGRFADTYFSVVRYWKTPGRHPPLAVCDELENGLHTSAAGTDKRQFCSHASRMLGASTLTSDERMHQIVDAILENIVADENLGSSVLRRNGGTYVMELMKHKKGVGGLHADCACLRNVIIVVKLSGESYARILVPNYDDGRSGAREDGEFIFKQSPGTYYIMRGAARKSKHEITYTEEGWTLLIRTDCGEEEAPLTRAQRAERRNKSRRIDA</sequence>
<feature type="compositionally biased region" description="Basic and acidic residues" evidence="1">
    <location>
        <begin position="37"/>
        <end position="53"/>
    </location>
</feature>
<reference evidence="2" key="1">
    <citation type="submission" date="2021-01" db="EMBL/GenBank/DDBJ databases">
        <authorList>
            <person name="Corre E."/>
            <person name="Pelletier E."/>
            <person name="Niang G."/>
            <person name="Scheremetjew M."/>
            <person name="Finn R."/>
            <person name="Kale V."/>
            <person name="Holt S."/>
            <person name="Cochrane G."/>
            <person name="Meng A."/>
            <person name="Brown T."/>
            <person name="Cohen L."/>
        </authorList>
    </citation>
    <scope>NUCLEOTIDE SEQUENCE</scope>
    <source>
        <strain evidence="2">CCMP1756</strain>
    </source>
</reference>
<evidence type="ECO:0000313" key="4">
    <source>
        <dbReference type="Proteomes" id="UP000789595"/>
    </source>
</evidence>
<dbReference type="AlphaFoldDB" id="A0A7S4ECA4"/>
<evidence type="ECO:0000313" key="2">
    <source>
        <dbReference type="EMBL" id="CAE0704386.1"/>
    </source>
</evidence>